<sequence length="241" mass="26643">MTALVATRVVRRERKGSSLPVVVDTPDGEWFLKLTGASQGTLPLVAEMIVGTLAEQIGLHVPSRRLVELPAEVPSDDPNDELRDLLRASTGVNLAFALLSQARDLTPPEFERVDVATAARVLWLDALVQNLDRTPRNPNLMMRRGTVWCIDHGACLPFQHDWSAVTEQTPQRSYDVDAHLFAWAAPLLPDVHAQYAPVLTRDVFRAAVADVPDAWLGADPVRRREGYVAFLWKRLGNSGLG</sequence>
<dbReference type="EMBL" id="CP011454">
    <property type="protein sequence ID" value="AMW03963.1"/>
    <property type="molecule type" value="Genomic_DNA"/>
</dbReference>
<proteinExistence type="predicted"/>
<evidence type="ECO:0000313" key="3">
    <source>
        <dbReference type="Proteomes" id="UP000076404"/>
    </source>
</evidence>
<feature type="domain" description="HipA-like kinase" evidence="1">
    <location>
        <begin position="8"/>
        <end position="220"/>
    </location>
</feature>
<reference evidence="2 3" key="2">
    <citation type="journal article" date="2016" name="Environ. Microbiol. Rep.">
        <title>Metagenomic evidence for the presence of phototrophic Gemmatimonadetes bacteria in diverse environments.</title>
        <authorList>
            <person name="Zeng Y."/>
            <person name="Baumbach J."/>
            <person name="Barbosa E.G."/>
            <person name="Azevedo V."/>
            <person name="Zhang C."/>
            <person name="Koblizek M."/>
        </authorList>
    </citation>
    <scope>NUCLEOTIDE SEQUENCE [LARGE SCALE GENOMIC DNA]</scope>
    <source>
        <strain evidence="2 3">AP64</strain>
    </source>
</reference>
<evidence type="ECO:0000259" key="1">
    <source>
        <dbReference type="Pfam" id="PF20613"/>
    </source>
</evidence>
<dbReference type="eggNOG" id="COG1718">
    <property type="taxonomic scope" value="Bacteria"/>
</dbReference>
<dbReference type="Proteomes" id="UP000076404">
    <property type="component" value="Chromosome"/>
</dbReference>
<dbReference type="InterPro" id="IPR046748">
    <property type="entry name" value="HipA_2"/>
</dbReference>
<dbReference type="OrthoDB" id="9786330at2"/>
<dbReference type="STRING" id="1379270.GEMMAAP_02180"/>
<reference evidence="2 3" key="1">
    <citation type="journal article" date="2014" name="Proc. Natl. Acad. Sci. U.S.A.">
        <title>Functional type 2 photosynthetic reaction centers found in the rare bacterial phylum Gemmatimonadetes.</title>
        <authorList>
            <person name="Zeng Y."/>
            <person name="Feng F."/>
            <person name="Medova H."/>
            <person name="Dean J."/>
            <person name="Koblizek M."/>
        </authorList>
    </citation>
    <scope>NUCLEOTIDE SEQUENCE [LARGE SCALE GENOMIC DNA]</scope>
    <source>
        <strain evidence="2 3">AP64</strain>
    </source>
</reference>
<dbReference type="Pfam" id="PF20613">
    <property type="entry name" value="HipA_2"/>
    <property type="match status" value="1"/>
</dbReference>
<dbReference type="KEGG" id="gph:GEMMAAP_02180"/>
<name>A0A143BH90_9BACT</name>
<keyword evidence="3" id="KW-1185">Reference proteome</keyword>
<dbReference type="RefSeq" id="WP_043580158.1">
    <property type="nucleotide sequence ID" value="NZ_CP011454.1"/>
</dbReference>
<dbReference type="AlphaFoldDB" id="A0A143BH90"/>
<evidence type="ECO:0000313" key="2">
    <source>
        <dbReference type="EMBL" id="AMW03963.1"/>
    </source>
</evidence>
<gene>
    <name evidence="2" type="ORF">GEMMAAP_02180</name>
</gene>
<organism evidence="2 3">
    <name type="scientific">Gemmatimonas phototrophica</name>
    <dbReference type="NCBI Taxonomy" id="1379270"/>
    <lineage>
        <taxon>Bacteria</taxon>
        <taxon>Pseudomonadati</taxon>
        <taxon>Gemmatimonadota</taxon>
        <taxon>Gemmatimonadia</taxon>
        <taxon>Gemmatimonadales</taxon>
        <taxon>Gemmatimonadaceae</taxon>
        <taxon>Gemmatimonas</taxon>
    </lineage>
</organism>
<protein>
    <recommendedName>
        <fullName evidence="1">HipA-like kinase domain-containing protein</fullName>
    </recommendedName>
</protein>
<accession>A0A143BH90</accession>